<gene>
    <name evidence="2" type="ORF">EVAR_13743_1</name>
</gene>
<evidence type="ECO:0000313" key="3">
    <source>
        <dbReference type="Proteomes" id="UP000299102"/>
    </source>
</evidence>
<accession>A0A4C1UCX5</accession>
<reference evidence="2 3" key="1">
    <citation type="journal article" date="2019" name="Commun. Biol.">
        <title>The bagworm genome reveals a unique fibroin gene that provides high tensile strength.</title>
        <authorList>
            <person name="Kono N."/>
            <person name="Nakamura H."/>
            <person name="Ohtoshi R."/>
            <person name="Tomita M."/>
            <person name="Numata K."/>
            <person name="Arakawa K."/>
        </authorList>
    </citation>
    <scope>NUCLEOTIDE SEQUENCE [LARGE SCALE GENOMIC DNA]</scope>
</reference>
<evidence type="ECO:0000256" key="1">
    <source>
        <dbReference type="SAM" id="MobiDB-lite"/>
    </source>
</evidence>
<keyword evidence="3" id="KW-1185">Reference proteome</keyword>
<dbReference type="Proteomes" id="UP000299102">
    <property type="component" value="Unassembled WGS sequence"/>
</dbReference>
<feature type="region of interest" description="Disordered" evidence="1">
    <location>
        <begin position="50"/>
        <end position="79"/>
    </location>
</feature>
<dbReference type="AlphaFoldDB" id="A0A4C1UCX5"/>
<feature type="compositionally biased region" description="Polar residues" evidence="1">
    <location>
        <begin position="63"/>
        <end position="72"/>
    </location>
</feature>
<sequence length="125" mass="13676">MRPLSGPPQIILNLRAFQDFVPHRHRGASTDACDRALSVYGFLIGCSNQSEYRDNDPHHNRKQGSSTSTGTKPQYPPITKNVRYNTFFLSETPKKWIREGAGGGGAAGRGARAPTVQCAAVTFDK</sequence>
<proteinExistence type="predicted"/>
<organism evidence="2 3">
    <name type="scientific">Eumeta variegata</name>
    <name type="common">Bagworm moth</name>
    <name type="synonym">Eumeta japonica</name>
    <dbReference type="NCBI Taxonomy" id="151549"/>
    <lineage>
        <taxon>Eukaryota</taxon>
        <taxon>Metazoa</taxon>
        <taxon>Ecdysozoa</taxon>
        <taxon>Arthropoda</taxon>
        <taxon>Hexapoda</taxon>
        <taxon>Insecta</taxon>
        <taxon>Pterygota</taxon>
        <taxon>Neoptera</taxon>
        <taxon>Endopterygota</taxon>
        <taxon>Lepidoptera</taxon>
        <taxon>Glossata</taxon>
        <taxon>Ditrysia</taxon>
        <taxon>Tineoidea</taxon>
        <taxon>Psychidae</taxon>
        <taxon>Oiketicinae</taxon>
        <taxon>Eumeta</taxon>
    </lineage>
</organism>
<name>A0A4C1UCX5_EUMVA</name>
<evidence type="ECO:0000313" key="2">
    <source>
        <dbReference type="EMBL" id="GBP23786.1"/>
    </source>
</evidence>
<comment type="caution">
    <text evidence="2">The sequence shown here is derived from an EMBL/GenBank/DDBJ whole genome shotgun (WGS) entry which is preliminary data.</text>
</comment>
<protein>
    <submittedName>
        <fullName evidence="2">Uncharacterized protein</fullName>
    </submittedName>
</protein>
<dbReference type="EMBL" id="BGZK01000153">
    <property type="protein sequence ID" value="GBP23786.1"/>
    <property type="molecule type" value="Genomic_DNA"/>
</dbReference>